<comment type="cofactor">
    <cofactor evidence="1">
        <name>NAD(+)</name>
        <dbReference type="ChEBI" id="CHEBI:57540"/>
    </cofactor>
</comment>
<protein>
    <submittedName>
        <fullName evidence="9">3-dehydroquinate synthase</fullName>
    </submittedName>
</protein>
<dbReference type="AlphaFoldDB" id="A0A239IXV7"/>
<keyword evidence="4" id="KW-0520">NAD</keyword>
<comment type="cofactor">
    <cofactor evidence="2">
        <name>Co(2+)</name>
        <dbReference type="ChEBI" id="CHEBI:48828"/>
    </cofactor>
</comment>
<dbReference type="PIRSF" id="PIRSF001455">
    <property type="entry name" value="DHQ_synth"/>
    <property type="match status" value="1"/>
</dbReference>
<dbReference type="Gene3D" id="1.20.1090.10">
    <property type="entry name" value="Dehydroquinate synthase-like - alpha domain"/>
    <property type="match status" value="1"/>
</dbReference>
<evidence type="ECO:0000256" key="5">
    <source>
        <dbReference type="ARBA" id="ARBA00023239"/>
    </source>
</evidence>
<keyword evidence="6" id="KW-0170">Cobalt</keyword>
<gene>
    <name evidence="9" type="ORF">SAMN05421770_103341</name>
</gene>
<dbReference type="EMBL" id="FZOU01000003">
    <property type="protein sequence ID" value="SNS98451.1"/>
    <property type="molecule type" value="Genomic_DNA"/>
</dbReference>
<evidence type="ECO:0000256" key="2">
    <source>
        <dbReference type="ARBA" id="ARBA00001941"/>
    </source>
</evidence>
<dbReference type="Gene3D" id="3.40.50.1970">
    <property type="match status" value="1"/>
</dbReference>
<dbReference type="PANTHER" id="PTHR43622:SF1">
    <property type="entry name" value="3-DEHYDROQUINATE SYNTHASE"/>
    <property type="match status" value="1"/>
</dbReference>
<sequence>MSAYSDPNVLTITSSTGSYTVAVASRSFAGTLAELKTAGAGTLLLADAYFRPAIEAQGLPALFVEATEASKSLDAAPALIEQMRQLGANRQTHLIAIGGGVIQDLAAFIASIYMRGLEWSYIPTTVLAMVDSCIGGKSSINVGPYKNLVGTFHPPQRILIDPGVAATLPRDQFAGGLIEAAKITFCRGPESFARYLAQDPDGEDALEAIVLNSLGAKQHFIQIDEFDKKERLLLNFGHTFGHAIEGASHYAIPHGIAVGLGILCALAFQRLRGVSFAASPRVAQLEHHLAYMVQALDDLQHYVRTLSLDEVLERMASDKKHTASHYTLILVDSAGEVILDRVPRTSETDAQLKHSIELMIDRIAAAQLERPIA</sequence>
<dbReference type="CDD" id="cd08195">
    <property type="entry name" value="DHQS"/>
    <property type="match status" value="1"/>
</dbReference>
<dbReference type="GO" id="GO:0046872">
    <property type="term" value="F:metal ion binding"/>
    <property type="evidence" value="ECO:0007669"/>
    <property type="project" value="UniProtKB-KW"/>
</dbReference>
<dbReference type="Proteomes" id="UP000198356">
    <property type="component" value="Unassembled WGS sequence"/>
</dbReference>
<evidence type="ECO:0000256" key="4">
    <source>
        <dbReference type="ARBA" id="ARBA00023027"/>
    </source>
</evidence>
<dbReference type="InterPro" id="IPR056179">
    <property type="entry name" value="DHQS_C"/>
</dbReference>
<evidence type="ECO:0000313" key="10">
    <source>
        <dbReference type="Proteomes" id="UP000198356"/>
    </source>
</evidence>
<evidence type="ECO:0000256" key="3">
    <source>
        <dbReference type="ARBA" id="ARBA00022723"/>
    </source>
</evidence>
<dbReference type="Pfam" id="PF01761">
    <property type="entry name" value="DHQ_synthase"/>
    <property type="match status" value="1"/>
</dbReference>
<reference evidence="9 10" key="1">
    <citation type="submission" date="2017-06" db="EMBL/GenBank/DDBJ databases">
        <authorList>
            <person name="Kim H.J."/>
            <person name="Triplett B.A."/>
        </authorList>
    </citation>
    <scope>NUCLEOTIDE SEQUENCE [LARGE SCALE GENOMIC DNA]</scope>
    <source>
        <strain evidence="9 10">DSM 18704</strain>
    </source>
</reference>
<evidence type="ECO:0000256" key="6">
    <source>
        <dbReference type="ARBA" id="ARBA00023285"/>
    </source>
</evidence>
<dbReference type="InterPro" id="IPR030960">
    <property type="entry name" value="DHQS/DOIS_N"/>
</dbReference>
<name>A0A239IXV7_9BACT</name>
<organism evidence="9 10">
    <name type="scientific">Granulicella rosea</name>
    <dbReference type="NCBI Taxonomy" id="474952"/>
    <lineage>
        <taxon>Bacteria</taxon>
        <taxon>Pseudomonadati</taxon>
        <taxon>Acidobacteriota</taxon>
        <taxon>Terriglobia</taxon>
        <taxon>Terriglobales</taxon>
        <taxon>Acidobacteriaceae</taxon>
        <taxon>Granulicella</taxon>
    </lineage>
</organism>
<accession>A0A239IXV7</accession>
<keyword evidence="3" id="KW-0479">Metal-binding</keyword>
<dbReference type="GO" id="GO:0009073">
    <property type="term" value="P:aromatic amino acid family biosynthetic process"/>
    <property type="evidence" value="ECO:0007669"/>
    <property type="project" value="InterPro"/>
</dbReference>
<dbReference type="RefSeq" id="WP_089408444.1">
    <property type="nucleotide sequence ID" value="NZ_FZOU01000003.1"/>
</dbReference>
<dbReference type="InterPro" id="IPR050071">
    <property type="entry name" value="Dehydroquinate_synthase"/>
</dbReference>
<keyword evidence="10" id="KW-1185">Reference proteome</keyword>
<dbReference type="Pfam" id="PF24621">
    <property type="entry name" value="DHQS_C"/>
    <property type="match status" value="1"/>
</dbReference>
<dbReference type="InterPro" id="IPR030963">
    <property type="entry name" value="DHQ_synth_fam"/>
</dbReference>
<dbReference type="OrthoDB" id="9806583at2"/>
<evidence type="ECO:0000313" key="9">
    <source>
        <dbReference type="EMBL" id="SNS98451.1"/>
    </source>
</evidence>
<dbReference type="SUPFAM" id="SSF56796">
    <property type="entry name" value="Dehydroquinate synthase-like"/>
    <property type="match status" value="1"/>
</dbReference>
<dbReference type="PANTHER" id="PTHR43622">
    <property type="entry name" value="3-DEHYDROQUINATE SYNTHASE"/>
    <property type="match status" value="1"/>
</dbReference>
<proteinExistence type="predicted"/>
<feature type="domain" description="3-dehydroquinate synthase N-terminal" evidence="7">
    <location>
        <begin position="63"/>
        <end position="173"/>
    </location>
</feature>
<feature type="domain" description="3-dehydroquinate synthase C-terminal" evidence="8">
    <location>
        <begin position="176"/>
        <end position="320"/>
    </location>
</feature>
<evidence type="ECO:0000259" key="7">
    <source>
        <dbReference type="Pfam" id="PF01761"/>
    </source>
</evidence>
<keyword evidence="5" id="KW-0456">Lyase</keyword>
<dbReference type="GO" id="GO:0003856">
    <property type="term" value="F:3-dehydroquinate synthase activity"/>
    <property type="evidence" value="ECO:0007669"/>
    <property type="project" value="TreeGrafter"/>
</dbReference>
<evidence type="ECO:0000256" key="1">
    <source>
        <dbReference type="ARBA" id="ARBA00001911"/>
    </source>
</evidence>
<evidence type="ECO:0000259" key="8">
    <source>
        <dbReference type="Pfam" id="PF24621"/>
    </source>
</evidence>